<sequence length="422" mass="46116">MKTPKYVIYTTLLHSNLHMYRRGANRPTDPAGPLLIAPLSEVYGRAAVFNVANVLFILWTVVAASSQTSRLFILSRFMTGCAVASNVLNPAVIGDMLPPDQRGSAMATLMLAPLLGGAVGPAITGVIAQSIGWRNVLWFAAVMAGVCEVAFVFLLRETYKTRILQRRVARLQKENGDLALKAVVEQEEECEHTAIAIWKAVKRPAAVFGGSFVLQILSFYGAIMFTFYYIMSTTLPEVLKSVYGFPPATIGSSFFSFSVGSAMGVFVCNMLIDRIYIYLRGENGEQSKPEFRMPLTVISAFILPASVALFGWAAEEGWPVSLLLFLVALQGFSILTAMVPLMAYVVDAFGLYSASALTAVLITRCLTSTFLPLAVGPLTDRLGYGWGFMLVSALCLAVAPIPLLVMRYGERWRQCSAYTRDE</sequence>
<evidence type="ECO:0000256" key="6">
    <source>
        <dbReference type="SAM" id="Phobius"/>
    </source>
</evidence>
<dbReference type="InterPro" id="IPR020846">
    <property type="entry name" value="MFS_dom"/>
</dbReference>
<keyword evidence="9" id="KW-1185">Reference proteome</keyword>
<dbReference type="PANTHER" id="PTHR23502">
    <property type="entry name" value="MAJOR FACILITATOR SUPERFAMILY"/>
    <property type="match status" value="1"/>
</dbReference>
<feature type="transmembrane region" description="Helical" evidence="6">
    <location>
        <begin position="320"/>
        <end position="342"/>
    </location>
</feature>
<proteinExistence type="inferred from homology"/>
<dbReference type="EMBL" id="VICG01000002">
    <property type="protein sequence ID" value="KAA8574730.1"/>
    <property type="molecule type" value="Genomic_DNA"/>
</dbReference>
<keyword evidence="4 6" id="KW-0472">Membrane</keyword>
<feature type="transmembrane region" description="Helical" evidence="6">
    <location>
        <begin position="250"/>
        <end position="272"/>
    </location>
</feature>
<name>A0A5M9K1E4_MONFR</name>
<feature type="transmembrane region" description="Helical" evidence="6">
    <location>
        <begin position="205"/>
        <end position="230"/>
    </location>
</feature>
<feature type="transmembrane region" description="Helical" evidence="6">
    <location>
        <begin position="47"/>
        <end position="65"/>
    </location>
</feature>
<feature type="transmembrane region" description="Helical" evidence="6">
    <location>
        <begin position="105"/>
        <end position="131"/>
    </location>
</feature>
<dbReference type="FunFam" id="1.20.1250.20:FF:000509">
    <property type="entry name" value="MFS general substrate transporter"/>
    <property type="match status" value="1"/>
</dbReference>
<keyword evidence="3 6" id="KW-1133">Transmembrane helix</keyword>
<dbReference type="SUPFAM" id="SSF103473">
    <property type="entry name" value="MFS general substrate transporter"/>
    <property type="match status" value="1"/>
</dbReference>
<dbReference type="PROSITE" id="PS50850">
    <property type="entry name" value="MFS"/>
    <property type="match status" value="1"/>
</dbReference>
<evidence type="ECO:0000259" key="7">
    <source>
        <dbReference type="PROSITE" id="PS50850"/>
    </source>
</evidence>
<feature type="domain" description="Major facilitator superfamily (MFS) profile" evidence="7">
    <location>
        <begin position="1"/>
        <end position="410"/>
    </location>
</feature>
<evidence type="ECO:0000313" key="9">
    <source>
        <dbReference type="Proteomes" id="UP000322873"/>
    </source>
</evidence>
<evidence type="ECO:0000256" key="5">
    <source>
        <dbReference type="ARBA" id="ARBA00038347"/>
    </source>
</evidence>
<feature type="transmembrane region" description="Helical" evidence="6">
    <location>
        <begin position="137"/>
        <end position="155"/>
    </location>
</feature>
<comment type="similarity">
    <text evidence="5">Belongs to the major facilitator superfamily. CAR1 family.</text>
</comment>
<dbReference type="PANTHER" id="PTHR23502:SF163">
    <property type="entry name" value="MAJOR FACILITATOR SUPERFAMILY (MFS) PROFILE DOMAIN-CONTAINING PROTEIN"/>
    <property type="match status" value="1"/>
</dbReference>
<accession>A0A5M9K1E4</accession>
<protein>
    <recommendedName>
        <fullName evidence="7">Major facilitator superfamily (MFS) profile domain-containing protein</fullName>
    </recommendedName>
</protein>
<comment type="subcellular location">
    <subcellularLocation>
        <location evidence="1">Membrane</location>
        <topology evidence="1">Multi-pass membrane protein</topology>
    </subcellularLocation>
</comment>
<feature type="transmembrane region" description="Helical" evidence="6">
    <location>
        <begin position="349"/>
        <end position="371"/>
    </location>
</feature>
<dbReference type="Proteomes" id="UP000322873">
    <property type="component" value="Unassembled WGS sequence"/>
</dbReference>
<evidence type="ECO:0000256" key="4">
    <source>
        <dbReference type="ARBA" id="ARBA00023136"/>
    </source>
</evidence>
<gene>
    <name evidence="8" type="ORF">EYC84_003980</name>
</gene>
<evidence type="ECO:0000313" key="8">
    <source>
        <dbReference type="EMBL" id="KAA8574730.1"/>
    </source>
</evidence>
<reference evidence="8 9" key="1">
    <citation type="submission" date="2019-06" db="EMBL/GenBank/DDBJ databases">
        <title>Genome Sequence of the Brown Rot Fungal Pathogen Monilinia fructicola.</title>
        <authorList>
            <person name="De Miccolis Angelini R.M."/>
            <person name="Landi L."/>
            <person name="Abate D."/>
            <person name="Pollastro S."/>
            <person name="Romanazzi G."/>
            <person name="Faretra F."/>
        </authorList>
    </citation>
    <scope>NUCLEOTIDE SEQUENCE [LARGE SCALE GENOMIC DNA]</scope>
    <source>
        <strain evidence="8 9">Mfrc123</strain>
    </source>
</reference>
<evidence type="ECO:0000256" key="3">
    <source>
        <dbReference type="ARBA" id="ARBA00022989"/>
    </source>
</evidence>
<evidence type="ECO:0000256" key="1">
    <source>
        <dbReference type="ARBA" id="ARBA00004141"/>
    </source>
</evidence>
<dbReference type="GO" id="GO:0022857">
    <property type="term" value="F:transmembrane transporter activity"/>
    <property type="evidence" value="ECO:0007669"/>
    <property type="project" value="InterPro"/>
</dbReference>
<dbReference type="Pfam" id="PF07690">
    <property type="entry name" value="MFS_1"/>
    <property type="match status" value="1"/>
</dbReference>
<dbReference type="InterPro" id="IPR036259">
    <property type="entry name" value="MFS_trans_sf"/>
</dbReference>
<dbReference type="Gene3D" id="1.20.1250.20">
    <property type="entry name" value="MFS general substrate transporter like domains"/>
    <property type="match status" value="1"/>
</dbReference>
<dbReference type="AlphaFoldDB" id="A0A5M9K1E4"/>
<dbReference type="VEuPathDB" id="FungiDB:MFRU_049g00200"/>
<feature type="transmembrane region" description="Helical" evidence="6">
    <location>
        <begin position="293"/>
        <end position="314"/>
    </location>
</feature>
<organism evidence="8 9">
    <name type="scientific">Monilinia fructicola</name>
    <name type="common">Brown rot fungus</name>
    <name type="synonym">Ciboria fructicola</name>
    <dbReference type="NCBI Taxonomy" id="38448"/>
    <lineage>
        <taxon>Eukaryota</taxon>
        <taxon>Fungi</taxon>
        <taxon>Dikarya</taxon>
        <taxon>Ascomycota</taxon>
        <taxon>Pezizomycotina</taxon>
        <taxon>Leotiomycetes</taxon>
        <taxon>Helotiales</taxon>
        <taxon>Sclerotiniaceae</taxon>
        <taxon>Monilinia</taxon>
    </lineage>
</organism>
<dbReference type="InterPro" id="IPR011701">
    <property type="entry name" value="MFS"/>
</dbReference>
<dbReference type="GO" id="GO:0016020">
    <property type="term" value="C:membrane"/>
    <property type="evidence" value="ECO:0007669"/>
    <property type="project" value="UniProtKB-SubCell"/>
</dbReference>
<comment type="caution">
    <text evidence="8">The sequence shown here is derived from an EMBL/GenBank/DDBJ whole genome shotgun (WGS) entry which is preliminary data.</text>
</comment>
<feature type="transmembrane region" description="Helical" evidence="6">
    <location>
        <begin position="383"/>
        <end position="405"/>
    </location>
</feature>
<keyword evidence="2 6" id="KW-0812">Transmembrane</keyword>
<evidence type="ECO:0000256" key="2">
    <source>
        <dbReference type="ARBA" id="ARBA00022692"/>
    </source>
</evidence>